<dbReference type="Gene3D" id="1.20.1510.10">
    <property type="entry name" value="Cation efflux protein transmembrane domain"/>
    <property type="match status" value="1"/>
</dbReference>
<accession>A0A816KDS1</accession>
<dbReference type="Pfam" id="PF01545">
    <property type="entry name" value="Cation_efflux"/>
    <property type="match status" value="1"/>
</dbReference>
<dbReference type="SUPFAM" id="SSF51294">
    <property type="entry name" value="Hedgehog/intein (Hint) domain"/>
    <property type="match status" value="1"/>
</dbReference>
<evidence type="ECO:0000256" key="14">
    <source>
        <dbReference type="ARBA" id="ARBA00023128"/>
    </source>
</evidence>
<evidence type="ECO:0000256" key="4">
    <source>
        <dbReference type="ARBA" id="ARBA00008873"/>
    </source>
</evidence>
<feature type="domain" description="Hint" evidence="24">
    <location>
        <begin position="801"/>
        <end position="905"/>
    </location>
</feature>
<dbReference type="InterPro" id="IPR002524">
    <property type="entry name" value="Cation_efflux"/>
</dbReference>
<sequence length="1033" mass="114961">MPIQLSDFQKIGLGLSIFGVGFIFLGMIFLFDKGLLAVGNILFLAGLSMIIGFERTLRFFFQRNKIKATLLFFGGISIVLFGYPLVGMIFEIYGFFLLFGGFIPIAINFLRRLPIIGSILLLPGIRQVVDRLCESLPSFKAKYIIFAYTTQHNILRILSSTPFGSYRYDTSFRQNVNRVSKRTESTTSNNSNAPVSSNKNVLPILKVRTCNGEVDDVTVNYLDNKLITAVRAMHEYLLKPSDLETLQQYKTRSPYTDVADSSQMLTVYRRGDVEKRAYQIWGTPEILNIEKAKRAKARQDDNEAVFSLKKSIRDYQKRLSFLENASFDNRKSVKKNILTTGSGKVVIAAVIINATNAVVKTIGWLFTGSASLFSEAVHSIADTCNQLILTFGLWQSIKKPNPEHPYGYSNMTYISSLISGVGIFCFGTGLAWYHGILVLLHPQEMHSVFWGIALLSGSLISEGATLYMAANEIRASAKETGMKFWEYVGQGYKPNVNVVLLEDLAAVLGVCVAATAMGLSLYLQSPIPDAIGSLIVGCILGGVASFIIYSNTAALVGRSIHPNQIEAINNDLENDRMVRALYDIKATDMGSQSVMFKAEVDIDGREITRSYLERIDIEIILKEIQKIDTIELAEAFLLKHGENVVDRVGAEIDRIERNLRKKHPYLRHVDLEQENYDFLVSTTTETATTITTATTSTETTSTTTITTTTTTTSTTTTSTTTTTTTTSATTTTSTTTTTTTSTTTTTTTSTTTTTTTSTTTTTATSTTTTTTTSITTTTTTHTTATTETTTTSTTTTTTSGSGCYFGEDYVNLVEGGQRTIKNLLVGDRIWTLSNDGKHLIDDEIILMLHAEPKTIIPFYTFITQEGHSISLSGSHNILVVVNGEEKIQIIRASKVTLNHRLIIASRTVGLKTIEYSQRTGFYSPLTRTSYLLVNNISTSVFVDSFHATHDFLHRVFAPIRMYYFITRWLYSDSYNPFETNIKEGLHPLTAFILKNDKPIRLFFIILPHIQRSMFIFTVLYLSRQLFFYGKNHF</sequence>
<dbReference type="SMART" id="SM00306">
    <property type="entry name" value="HintN"/>
    <property type="match status" value="1"/>
</dbReference>
<dbReference type="InterPro" id="IPR036844">
    <property type="entry name" value="Hint_dom_sf"/>
</dbReference>
<evidence type="ECO:0000256" key="7">
    <source>
        <dbReference type="ARBA" id="ARBA00022692"/>
    </source>
</evidence>
<keyword evidence="13" id="KW-0406">Ion transport</keyword>
<dbReference type="SUPFAM" id="SSF64518">
    <property type="entry name" value="Phase 1 flagellin"/>
    <property type="match status" value="1"/>
</dbReference>
<dbReference type="AlphaFoldDB" id="A0A816KDS1"/>
<dbReference type="Gene3D" id="2.170.16.10">
    <property type="entry name" value="Hedgehog/Intein (Hint) domain"/>
    <property type="match status" value="1"/>
</dbReference>
<comment type="subcellular location">
    <subcellularLocation>
        <location evidence="3">Endoplasmic reticulum</location>
    </subcellularLocation>
    <subcellularLocation>
        <location evidence="2">Mitochondrion membrane</location>
        <topology evidence="2">Multi-pass membrane protein</topology>
    </subcellularLocation>
    <subcellularLocation>
        <location evidence="1">Nucleus</location>
    </subcellularLocation>
</comment>
<dbReference type="Pfam" id="PF01079">
    <property type="entry name" value="Hint"/>
    <property type="match status" value="1"/>
</dbReference>
<name>A0A816KDS1_9BILA</name>
<evidence type="ECO:0000256" key="6">
    <source>
        <dbReference type="ARBA" id="ARBA00022449"/>
    </source>
</evidence>
<feature type="transmembrane region" description="Helical" evidence="23">
    <location>
        <begin position="345"/>
        <end position="366"/>
    </location>
</feature>
<keyword evidence="8" id="KW-0256">Endoplasmic reticulum</keyword>
<evidence type="ECO:0000256" key="1">
    <source>
        <dbReference type="ARBA" id="ARBA00004123"/>
    </source>
</evidence>
<keyword evidence="11 23" id="KW-1133">Transmembrane helix</keyword>
<evidence type="ECO:0000256" key="12">
    <source>
        <dbReference type="ARBA" id="ARBA00023015"/>
    </source>
</evidence>
<feature type="transmembrane region" description="Helical" evidence="23">
    <location>
        <begin position="69"/>
        <end position="86"/>
    </location>
</feature>
<dbReference type="NCBIfam" id="TIGR01297">
    <property type="entry name" value="CDF"/>
    <property type="match status" value="1"/>
</dbReference>
<evidence type="ECO:0000256" key="16">
    <source>
        <dbReference type="ARBA" id="ARBA00023163"/>
    </source>
</evidence>
<evidence type="ECO:0000256" key="19">
    <source>
        <dbReference type="ARBA" id="ARBA00034845"/>
    </source>
</evidence>
<dbReference type="Gene3D" id="3.90.530.10">
    <property type="entry name" value="XPA C-terminal domain"/>
    <property type="match status" value="1"/>
</dbReference>
<dbReference type="InterPro" id="IPR007305">
    <property type="entry name" value="Vesicle_transpt_Got1/SFT2"/>
</dbReference>
<evidence type="ECO:0000313" key="25">
    <source>
        <dbReference type="EMBL" id="CAF1917768.1"/>
    </source>
</evidence>
<feature type="transmembrane region" description="Helical" evidence="23">
    <location>
        <begin position="448"/>
        <end position="470"/>
    </location>
</feature>
<evidence type="ECO:0000256" key="23">
    <source>
        <dbReference type="SAM" id="Phobius"/>
    </source>
</evidence>
<dbReference type="PANTHER" id="PTHR13414">
    <property type="entry name" value="HUEL-CATION TRANSPORTER"/>
    <property type="match status" value="1"/>
</dbReference>
<feature type="transmembrane region" description="Helical" evidence="23">
    <location>
        <begin position="92"/>
        <end position="110"/>
    </location>
</feature>
<dbReference type="InterPro" id="IPR058533">
    <property type="entry name" value="Cation_efflux_TM"/>
</dbReference>
<evidence type="ECO:0000256" key="11">
    <source>
        <dbReference type="ARBA" id="ARBA00022989"/>
    </source>
</evidence>
<dbReference type="GO" id="GO:0016539">
    <property type="term" value="P:intein-mediated protein splicing"/>
    <property type="evidence" value="ECO:0007669"/>
    <property type="project" value="InterPro"/>
</dbReference>
<comment type="catalytic activity">
    <reaction evidence="21">
        <text>Zn(2+)(in) + 2 H(+)(out) = Zn(2+)(out) + 2 H(+)(in)</text>
        <dbReference type="Rhea" id="RHEA:72627"/>
        <dbReference type="ChEBI" id="CHEBI:15378"/>
        <dbReference type="ChEBI" id="CHEBI:29105"/>
    </reaction>
</comment>
<feature type="transmembrane region" description="Helical" evidence="23">
    <location>
        <begin position="530"/>
        <end position="549"/>
    </location>
</feature>
<dbReference type="CDD" id="cd21078">
    <property type="entry name" value="NTD_ZNT9"/>
    <property type="match status" value="1"/>
</dbReference>
<dbReference type="GO" id="GO:0005634">
    <property type="term" value="C:nucleus"/>
    <property type="evidence" value="ECO:0007669"/>
    <property type="project" value="UniProtKB-SubCell"/>
</dbReference>
<proteinExistence type="inferred from homology"/>
<evidence type="ECO:0000256" key="2">
    <source>
        <dbReference type="ARBA" id="ARBA00004225"/>
    </source>
</evidence>
<dbReference type="InterPro" id="IPR027469">
    <property type="entry name" value="Cation_efflux_TMD_sf"/>
</dbReference>
<evidence type="ECO:0000256" key="5">
    <source>
        <dbReference type="ARBA" id="ARBA00022448"/>
    </source>
</evidence>
<keyword evidence="9" id="KW-0862">Zinc</keyword>
<dbReference type="SUPFAM" id="SSF46955">
    <property type="entry name" value="Putative DNA-binding domain"/>
    <property type="match status" value="1"/>
</dbReference>
<evidence type="ECO:0000256" key="10">
    <source>
        <dbReference type="ARBA" id="ARBA00022906"/>
    </source>
</evidence>
<dbReference type="EMBL" id="CAJNRE010000092">
    <property type="protein sequence ID" value="CAF1917768.1"/>
    <property type="molecule type" value="Genomic_DNA"/>
</dbReference>
<dbReference type="InterPro" id="IPR040177">
    <property type="entry name" value="SLC30A9"/>
</dbReference>
<keyword evidence="10" id="KW-0864">Zinc transport</keyword>
<dbReference type="GO" id="GO:0015297">
    <property type="term" value="F:antiporter activity"/>
    <property type="evidence" value="ECO:0007669"/>
    <property type="project" value="UniProtKB-KW"/>
</dbReference>
<keyword evidence="12" id="KW-0805">Transcription regulation</keyword>
<dbReference type="Proteomes" id="UP000663824">
    <property type="component" value="Unassembled WGS sequence"/>
</dbReference>
<evidence type="ECO:0000259" key="24">
    <source>
        <dbReference type="SMART" id="SM00306"/>
    </source>
</evidence>
<evidence type="ECO:0000256" key="8">
    <source>
        <dbReference type="ARBA" id="ARBA00022824"/>
    </source>
</evidence>
<dbReference type="GO" id="GO:0008324">
    <property type="term" value="F:monoatomic cation transmembrane transporter activity"/>
    <property type="evidence" value="ECO:0007669"/>
    <property type="project" value="InterPro"/>
</dbReference>
<dbReference type="GO" id="GO:0031966">
    <property type="term" value="C:mitochondrial membrane"/>
    <property type="evidence" value="ECO:0007669"/>
    <property type="project" value="UniProtKB-SubCell"/>
</dbReference>
<dbReference type="GO" id="GO:0006882">
    <property type="term" value="P:intracellular zinc ion homeostasis"/>
    <property type="evidence" value="ECO:0007669"/>
    <property type="project" value="TreeGrafter"/>
</dbReference>
<evidence type="ECO:0000256" key="18">
    <source>
        <dbReference type="ARBA" id="ARBA00033405"/>
    </source>
</evidence>
<evidence type="ECO:0000256" key="21">
    <source>
        <dbReference type="ARBA" id="ARBA00048349"/>
    </source>
</evidence>
<dbReference type="PANTHER" id="PTHR13414:SF9">
    <property type="entry name" value="PROTON-COUPLED ZINC ANTIPORTER SLC30A9, MITOCHONDRIAL"/>
    <property type="match status" value="1"/>
</dbReference>
<keyword evidence="6" id="KW-0050">Antiport</keyword>
<evidence type="ECO:0000256" key="15">
    <source>
        <dbReference type="ARBA" id="ARBA00023136"/>
    </source>
</evidence>
<keyword evidence="7 23" id="KW-0812">Transmembrane</keyword>
<gene>
    <name evidence="25" type="ORF">MBJ925_LOCUS1444</name>
</gene>
<reference evidence="25" key="1">
    <citation type="submission" date="2021-02" db="EMBL/GenBank/DDBJ databases">
        <authorList>
            <person name="Nowell W R."/>
        </authorList>
    </citation>
    <scope>NUCLEOTIDE SEQUENCE</scope>
</reference>
<evidence type="ECO:0000256" key="17">
    <source>
        <dbReference type="ARBA" id="ARBA00023242"/>
    </source>
</evidence>
<dbReference type="GO" id="GO:0016540">
    <property type="term" value="P:protein autoprocessing"/>
    <property type="evidence" value="ECO:0007669"/>
    <property type="project" value="InterPro"/>
</dbReference>
<dbReference type="InterPro" id="IPR037129">
    <property type="entry name" value="XPA_sf"/>
</dbReference>
<keyword evidence="17" id="KW-0539">Nucleus</keyword>
<organism evidence="25 26">
    <name type="scientific">Rotaria magnacalcarata</name>
    <dbReference type="NCBI Taxonomy" id="392030"/>
    <lineage>
        <taxon>Eukaryota</taxon>
        <taxon>Metazoa</taxon>
        <taxon>Spiralia</taxon>
        <taxon>Gnathifera</taxon>
        <taxon>Rotifera</taxon>
        <taxon>Eurotatoria</taxon>
        <taxon>Bdelloidea</taxon>
        <taxon>Philodinida</taxon>
        <taxon>Philodinidae</taxon>
        <taxon>Rotaria</taxon>
    </lineage>
</organism>
<keyword evidence="5" id="KW-0813">Transport</keyword>
<keyword evidence="15 23" id="KW-0472">Membrane</keyword>
<dbReference type="GO" id="GO:0006829">
    <property type="term" value="P:zinc ion transport"/>
    <property type="evidence" value="ECO:0007669"/>
    <property type="project" value="UniProtKB-KW"/>
</dbReference>
<feature type="transmembrane region" description="Helical" evidence="23">
    <location>
        <begin position="504"/>
        <end position="523"/>
    </location>
</feature>
<dbReference type="GO" id="GO:0016192">
    <property type="term" value="P:vesicle-mediated transport"/>
    <property type="evidence" value="ECO:0007669"/>
    <property type="project" value="InterPro"/>
</dbReference>
<feature type="transmembrane region" description="Helical" evidence="23">
    <location>
        <begin position="12"/>
        <end position="31"/>
    </location>
</feature>
<evidence type="ECO:0000256" key="3">
    <source>
        <dbReference type="ARBA" id="ARBA00004240"/>
    </source>
</evidence>
<dbReference type="InterPro" id="IPR003587">
    <property type="entry name" value="Hint_dom_N"/>
</dbReference>
<feature type="transmembrane region" description="Helical" evidence="23">
    <location>
        <begin position="37"/>
        <end position="57"/>
    </location>
</feature>
<evidence type="ECO:0000256" key="20">
    <source>
        <dbReference type="ARBA" id="ARBA00034922"/>
    </source>
</evidence>
<dbReference type="PROSITE" id="PS50817">
    <property type="entry name" value="INTEIN_N_TER"/>
    <property type="match status" value="1"/>
</dbReference>
<dbReference type="Pfam" id="PF04178">
    <property type="entry name" value="Got1"/>
    <property type="match status" value="1"/>
</dbReference>
<dbReference type="GO" id="GO:0005783">
    <property type="term" value="C:endoplasmic reticulum"/>
    <property type="evidence" value="ECO:0007669"/>
    <property type="project" value="UniProtKB-SubCell"/>
</dbReference>
<evidence type="ECO:0000256" key="13">
    <source>
        <dbReference type="ARBA" id="ARBA00023065"/>
    </source>
</evidence>
<comment type="caution">
    <text evidence="25">The sequence shown here is derived from an EMBL/GenBank/DDBJ whole genome shotgun (WGS) entry which is preliminary data.</text>
</comment>
<evidence type="ECO:0000256" key="9">
    <source>
        <dbReference type="ARBA" id="ARBA00022833"/>
    </source>
</evidence>
<feature type="transmembrane region" description="Helical" evidence="23">
    <location>
        <begin position="413"/>
        <end position="436"/>
    </location>
</feature>
<dbReference type="InterPro" id="IPR006141">
    <property type="entry name" value="Intein_N"/>
</dbReference>
<dbReference type="InterPro" id="IPR001767">
    <property type="entry name" value="Hedgehog_Hint"/>
</dbReference>
<feature type="region of interest" description="Disordered" evidence="22">
    <location>
        <begin position="692"/>
        <end position="764"/>
    </location>
</feature>
<dbReference type="SUPFAM" id="SSF161111">
    <property type="entry name" value="Cation efflux protein transmembrane domain-like"/>
    <property type="match status" value="1"/>
</dbReference>
<dbReference type="InterPro" id="IPR009061">
    <property type="entry name" value="DNA-bd_dom_put_sf"/>
</dbReference>
<evidence type="ECO:0000313" key="26">
    <source>
        <dbReference type="Proteomes" id="UP000663824"/>
    </source>
</evidence>
<keyword evidence="14" id="KW-0496">Mitochondrion</keyword>
<protein>
    <recommendedName>
        <fullName evidence="19">Proton-coupled zinc antiporter SLC30A9, mitochondrial</fullName>
    </recommendedName>
    <alternativeName>
        <fullName evidence="18">Solute carrier family 30 member 9</fullName>
    </alternativeName>
    <alternativeName>
        <fullName evidence="20">Zinc transporter 9</fullName>
    </alternativeName>
</protein>
<keyword evidence="16" id="KW-0804">Transcription</keyword>
<evidence type="ECO:0000256" key="22">
    <source>
        <dbReference type="SAM" id="MobiDB-lite"/>
    </source>
</evidence>
<comment type="similarity">
    <text evidence="4">Belongs to the cation diffusion facilitator (CDF) transporter (TC 2.A.4) family. SLC30A subfamily.</text>
</comment>